<keyword evidence="4" id="KW-1185">Reference proteome</keyword>
<dbReference type="Proteomes" id="UP001280121">
    <property type="component" value="Unassembled WGS sequence"/>
</dbReference>
<gene>
    <name evidence="3" type="ORF">Ddye_018610</name>
</gene>
<dbReference type="EMBL" id="JANJYI010000005">
    <property type="protein sequence ID" value="KAK2651121.1"/>
    <property type="molecule type" value="Genomic_DNA"/>
</dbReference>
<dbReference type="PANTHER" id="PTHR11926:SF1553">
    <property type="entry name" value="GLYCOSYLTRANSFERASE"/>
    <property type="match status" value="1"/>
</dbReference>
<dbReference type="GO" id="GO:0080043">
    <property type="term" value="F:quercetin 3-O-glucosyltransferase activity"/>
    <property type="evidence" value="ECO:0007669"/>
    <property type="project" value="TreeGrafter"/>
</dbReference>
<evidence type="ECO:0000256" key="2">
    <source>
        <dbReference type="ARBA" id="ARBA00022676"/>
    </source>
</evidence>
<evidence type="ECO:0000256" key="1">
    <source>
        <dbReference type="ARBA" id="ARBA00009995"/>
    </source>
</evidence>
<evidence type="ECO:0000313" key="4">
    <source>
        <dbReference type="Proteomes" id="UP001280121"/>
    </source>
</evidence>
<comment type="similarity">
    <text evidence="1">Belongs to the UDP-glycosyltransferase family.</text>
</comment>
<accession>A0AAD9X1K6</accession>
<reference evidence="3" key="1">
    <citation type="journal article" date="2023" name="Plant J.">
        <title>Genome sequences and population genomics provide insights into the demographic history, inbreeding, and mutation load of two 'living fossil' tree species of Dipteronia.</title>
        <authorList>
            <person name="Feng Y."/>
            <person name="Comes H.P."/>
            <person name="Chen J."/>
            <person name="Zhu S."/>
            <person name="Lu R."/>
            <person name="Zhang X."/>
            <person name="Li P."/>
            <person name="Qiu J."/>
            <person name="Olsen K.M."/>
            <person name="Qiu Y."/>
        </authorList>
    </citation>
    <scope>NUCLEOTIDE SEQUENCE</scope>
    <source>
        <strain evidence="3">KIB01</strain>
    </source>
</reference>
<keyword evidence="2" id="KW-0808">Transferase</keyword>
<evidence type="ECO:0000313" key="3">
    <source>
        <dbReference type="EMBL" id="KAK2651121.1"/>
    </source>
</evidence>
<dbReference type="PANTHER" id="PTHR11926">
    <property type="entry name" value="GLUCOSYL/GLUCURONOSYL TRANSFERASES"/>
    <property type="match status" value="1"/>
</dbReference>
<sequence length="242" mass="27249">MNMEGKRTCRAHVLIISCPAQSHINPILQFAKRLVFKGVKTTFVTTIQLSRTMHVDKKCSSSMAIETISDGSDEVQFTGIKQYFETFEVAGSETLVKLIEKLDHAGEPVTAIVYDSAFPWVLDVAKKFGLLKVVFFTQTCAVNSIYYHVNRGLLPLPLSKSDDVSIPGLPLLRASDTPSFIHDMESTVPGLSDLAVNQLSNIDEADWVLFNIFYKLEEKVNRTLFFQILRRMKWIGWLNAGK</sequence>
<protein>
    <submittedName>
        <fullName evidence="3">Uncharacterized protein</fullName>
    </submittedName>
</protein>
<keyword evidence="2" id="KW-0328">Glycosyltransferase</keyword>
<dbReference type="SUPFAM" id="SSF53756">
    <property type="entry name" value="UDP-Glycosyltransferase/glycogen phosphorylase"/>
    <property type="match status" value="1"/>
</dbReference>
<dbReference type="Gene3D" id="3.40.50.2000">
    <property type="entry name" value="Glycogen Phosphorylase B"/>
    <property type="match status" value="1"/>
</dbReference>
<name>A0AAD9X1K6_9ROSI</name>
<proteinExistence type="inferred from homology"/>
<dbReference type="AlphaFoldDB" id="A0AAD9X1K6"/>
<organism evidence="3 4">
    <name type="scientific">Dipteronia dyeriana</name>
    <dbReference type="NCBI Taxonomy" id="168575"/>
    <lineage>
        <taxon>Eukaryota</taxon>
        <taxon>Viridiplantae</taxon>
        <taxon>Streptophyta</taxon>
        <taxon>Embryophyta</taxon>
        <taxon>Tracheophyta</taxon>
        <taxon>Spermatophyta</taxon>
        <taxon>Magnoliopsida</taxon>
        <taxon>eudicotyledons</taxon>
        <taxon>Gunneridae</taxon>
        <taxon>Pentapetalae</taxon>
        <taxon>rosids</taxon>
        <taxon>malvids</taxon>
        <taxon>Sapindales</taxon>
        <taxon>Sapindaceae</taxon>
        <taxon>Hippocastanoideae</taxon>
        <taxon>Acereae</taxon>
        <taxon>Dipteronia</taxon>
    </lineage>
</organism>
<comment type="caution">
    <text evidence="3">The sequence shown here is derived from an EMBL/GenBank/DDBJ whole genome shotgun (WGS) entry which is preliminary data.</text>
</comment>
<dbReference type="GO" id="GO:0080044">
    <property type="term" value="F:quercetin 7-O-glucosyltransferase activity"/>
    <property type="evidence" value="ECO:0007669"/>
    <property type="project" value="TreeGrafter"/>
</dbReference>